<sequence>MRKVVAGLCLALALNVYGIQHCDAASSPEFYTVAEYSLPQSEEPGAQVNIILSANFINNKVINPREIFSYNETVGPRTISRGFTYGSSVAWTGRGYRLVPDVGGGVCRTATVLHQAVKKAGLMPIERHNHSIEVPYAKQGEDAAVWYDKWDYKFKNTLPYPVKIVASADSEKVEVKIEAYSPVKVQLNNRLFNNKTALFIKEGTTMIAWQDAKELFGIPAEIDTSLQSVVFELPETEENKKQLNFINNSNIAFLADQTIELPVPAEIRDENIYIPLRTICEVLNCNVTFNEAENKLVITKI</sequence>
<dbReference type="PANTHER" id="PTHR35788">
    <property type="entry name" value="EXPORTED PROTEIN-RELATED"/>
    <property type="match status" value="1"/>
</dbReference>
<organism evidence="2 3">
    <name type="scientific">Desulforamulus putei DSM 12395</name>
    <dbReference type="NCBI Taxonomy" id="1121429"/>
    <lineage>
        <taxon>Bacteria</taxon>
        <taxon>Bacillati</taxon>
        <taxon>Bacillota</taxon>
        <taxon>Clostridia</taxon>
        <taxon>Eubacteriales</taxon>
        <taxon>Peptococcaceae</taxon>
        <taxon>Desulforamulus</taxon>
    </lineage>
</organism>
<evidence type="ECO:0000313" key="3">
    <source>
        <dbReference type="Proteomes" id="UP000184148"/>
    </source>
</evidence>
<dbReference type="InterPro" id="IPR012854">
    <property type="entry name" value="Cu_amine_oxidase-like_N"/>
</dbReference>
<protein>
    <submittedName>
        <fullName evidence="2">Copper amine oxidase N-terminal domain-containing protein</fullName>
    </submittedName>
</protein>
<dbReference type="EMBL" id="FQUY01000001">
    <property type="protein sequence ID" value="SHE31408.1"/>
    <property type="molecule type" value="Genomic_DNA"/>
</dbReference>
<dbReference type="Pfam" id="PF04294">
    <property type="entry name" value="VanW"/>
    <property type="match status" value="1"/>
</dbReference>
<accession>A0A1M4SGX4</accession>
<name>A0A1M4SGX4_9FIRM</name>
<dbReference type="PANTHER" id="PTHR35788:SF1">
    <property type="entry name" value="EXPORTED PROTEIN"/>
    <property type="match status" value="1"/>
</dbReference>
<dbReference type="Gene3D" id="3.30.457.10">
    <property type="entry name" value="Copper amine oxidase-like, N-terminal domain"/>
    <property type="match status" value="1"/>
</dbReference>
<dbReference type="InterPro" id="IPR052913">
    <property type="entry name" value="Glycopeptide_resist_protein"/>
</dbReference>
<gene>
    <name evidence="2" type="ORF">SAMN02745133_00115</name>
</gene>
<dbReference type="InterPro" id="IPR007391">
    <property type="entry name" value="Vancomycin_resist_VanW"/>
</dbReference>
<dbReference type="RefSeq" id="WP_073234072.1">
    <property type="nucleotide sequence ID" value="NZ_FQUY01000001.1"/>
</dbReference>
<keyword evidence="3" id="KW-1185">Reference proteome</keyword>
<dbReference type="OrthoDB" id="9797191at2"/>
<dbReference type="SUPFAM" id="SSF55383">
    <property type="entry name" value="Copper amine oxidase, domain N"/>
    <property type="match status" value="1"/>
</dbReference>
<feature type="domain" description="Copper amine oxidase-like N-terminal" evidence="1">
    <location>
        <begin position="187"/>
        <end position="298"/>
    </location>
</feature>
<evidence type="ECO:0000259" key="1">
    <source>
        <dbReference type="Pfam" id="PF07833"/>
    </source>
</evidence>
<dbReference type="Proteomes" id="UP000184148">
    <property type="component" value="Unassembled WGS sequence"/>
</dbReference>
<dbReference type="AlphaFoldDB" id="A0A1M4SGX4"/>
<dbReference type="InterPro" id="IPR036582">
    <property type="entry name" value="Mao_N_sf"/>
</dbReference>
<reference evidence="3" key="1">
    <citation type="submission" date="2016-11" db="EMBL/GenBank/DDBJ databases">
        <authorList>
            <person name="Varghese N."/>
            <person name="Submissions S."/>
        </authorList>
    </citation>
    <scope>NUCLEOTIDE SEQUENCE [LARGE SCALE GENOMIC DNA]</scope>
    <source>
        <strain evidence="3">DSM 12395</strain>
    </source>
</reference>
<proteinExistence type="predicted"/>
<dbReference type="STRING" id="1121429.SAMN02745133_00115"/>
<evidence type="ECO:0000313" key="2">
    <source>
        <dbReference type="EMBL" id="SHE31408.1"/>
    </source>
</evidence>
<dbReference type="Pfam" id="PF07833">
    <property type="entry name" value="Cu_amine_oxidN1"/>
    <property type="match status" value="1"/>
</dbReference>